<dbReference type="EMBL" id="CP000910">
    <property type="protein sequence ID" value="ABY22747.1"/>
    <property type="molecule type" value="Genomic_DNA"/>
</dbReference>
<proteinExistence type="predicted"/>
<organism evidence="1 2">
    <name type="scientific">Renibacterium salmoninarum (strain ATCC 33209 / DSM 20767 / JCM 11484 / NBRC 15589 / NCIMB 2235)</name>
    <dbReference type="NCBI Taxonomy" id="288705"/>
    <lineage>
        <taxon>Bacteria</taxon>
        <taxon>Bacillati</taxon>
        <taxon>Actinomycetota</taxon>
        <taxon>Actinomycetes</taxon>
        <taxon>Micrococcales</taxon>
        <taxon>Micrococcaceae</taxon>
        <taxon>Renibacterium</taxon>
    </lineage>
</organism>
<dbReference type="HOGENOM" id="CLU_1282356_0_0_11"/>
<reference evidence="2" key="1">
    <citation type="journal article" date="2008" name="J. Bacteriol.">
        <title>Genome sequence of the fish pathogen Renibacterium salmoninarum suggests reductive evolution away from an environmental Arthrobacter ancestor.</title>
        <authorList>
            <person name="Wiens G.D."/>
            <person name="Rockey D.D."/>
            <person name="Wu Z."/>
            <person name="Chang J."/>
            <person name="Levy R."/>
            <person name="Crane S."/>
            <person name="Chen D.S."/>
            <person name="Capri G.R."/>
            <person name="Burnett J.R."/>
            <person name="Sudheesh P.S."/>
            <person name="Schipma M.J."/>
            <person name="Burd H."/>
            <person name="Bhattacharyya A."/>
            <person name="Rhodes L.D."/>
            <person name="Kaul R."/>
            <person name="Strom M.S."/>
        </authorList>
    </citation>
    <scope>NUCLEOTIDE SEQUENCE [LARGE SCALE GENOMIC DNA]</scope>
    <source>
        <strain evidence="2">ATCC 33209 / DSM 20767 / JCM 11484 / NBRC 15589 / NCIMB 2235</strain>
    </source>
</reference>
<dbReference type="STRING" id="288705.RSal33209_1007"/>
<dbReference type="Proteomes" id="UP000002007">
    <property type="component" value="Chromosome"/>
</dbReference>
<keyword evidence="2" id="KW-1185">Reference proteome</keyword>
<dbReference type="AlphaFoldDB" id="A9WNS9"/>
<accession>A9WNS9</accession>
<dbReference type="eggNOG" id="COG2508">
    <property type="taxonomic scope" value="Bacteria"/>
</dbReference>
<protein>
    <submittedName>
        <fullName evidence="1">Uncharacterized protein</fullName>
    </submittedName>
</protein>
<gene>
    <name evidence="1" type="ordered locus">RSal33209_1007</name>
</gene>
<sequence length="215" mass="23184">MHELTGRIESLDPQASQSLKVISYFEALINGKVSVEALLRATVTLTGCACGYRPAAGRSIRLSLDGQRTSPHFAPDQGGQRLTLDDGGQLWLERDGVEHANDALVLERLGLAIAIAKGRIGEPQRYLELALAEGTAESDRAAAIAALQLPNGQRVKVLACRVEFSLPDAIHQAVLSTRHGLVRVGISTQLDRDFNTVRTPLGIGRASFPSRLRES</sequence>
<name>A9WNS9_RENSM</name>
<dbReference type="RefSeq" id="WP_012244439.1">
    <property type="nucleotide sequence ID" value="NC_010168.1"/>
</dbReference>
<dbReference type="KEGG" id="rsa:RSal33209_1007"/>
<evidence type="ECO:0000313" key="1">
    <source>
        <dbReference type="EMBL" id="ABY22747.1"/>
    </source>
</evidence>
<evidence type="ECO:0000313" key="2">
    <source>
        <dbReference type="Proteomes" id="UP000002007"/>
    </source>
</evidence>